<feature type="domain" description="Nudix hydrolase" evidence="3">
    <location>
        <begin position="19"/>
        <end position="151"/>
    </location>
</feature>
<dbReference type="Gene3D" id="3.90.79.10">
    <property type="entry name" value="Nucleoside Triphosphate Pyrophosphohydrolase"/>
    <property type="match status" value="1"/>
</dbReference>
<name>A0ABN1ZQ12_9ACTN</name>
<protein>
    <submittedName>
        <fullName evidence="4">NUDIX domain-containing protein</fullName>
    </submittedName>
</protein>
<gene>
    <name evidence="4" type="ORF">GCM10009802_58960</name>
</gene>
<evidence type="ECO:0000313" key="4">
    <source>
        <dbReference type="EMBL" id="GAA1502001.1"/>
    </source>
</evidence>
<proteinExistence type="predicted"/>
<reference evidence="4 5" key="1">
    <citation type="journal article" date="2019" name="Int. J. Syst. Evol. Microbiol.">
        <title>The Global Catalogue of Microorganisms (GCM) 10K type strain sequencing project: providing services to taxonomists for standard genome sequencing and annotation.</title>
        <authorList>
            <consortium name="The Broad Institute Genomics Platform"/>
            <consortium name="The Broad Institute Genome Sequencing Center for Infectious Disease"/>
            <person name="Wu L."/>
            <person name="Ma J."/>
        </authorList>
    </citation>
    <scope>NUCLEOTIDE SEQUENCE [LARGE SCALE GENOMIC DNA]</scope>
    <source>
        <strain evidence="4 5">JCM 15481</strain>
    </source>
</reference>
<evidence type="ECO:0000256" key="1">
    <source>
        <dbReference type="ARBA" id="ARBA00001946"/>
    </source>
</evidence>
<dbReference type="PANTHER" id="PTHR43046">
    <property type="entry name" value="GDP-MANNOSE MANNOSYL HYDROLASE"/>
    <property type="match status" value="1"/>
</dbReference>
<dbReference type="PANTHER" id="PTHR43046:SF16">
    <property type="entry name" value="ADP-RIBOSE PYROPHOSPHATASE YJHB-RELATED"/>
    <property type="match status" value="1"/>
</dbReference>
<sequence>MATPDFIRELRATAGQQLLFLPGVSAVVVDDRGRVLLHRRADTGRWSIVGGIPEPGEQPAQTAVREVYEETGVVCTAERVVLVEGLDPIEYPNGDKCQFMDISLRCRATGGEARVNDDEGLEVGWFDPDALPEELEQFARHRIRLALSDEPTWFAAEPAGPGPGADVAVPPHAHP</sequence>
<comment type="cofactor">
    <cofactor evidence="1">
        <name>Mg(2+)</name>
        <dbReference type="ChEBI" id="CHEBI:18420"/>
    </cofactor>
</comment>
<evidence type="ECO:0000256" key="2">
    <source>
        <dbReference type="ARBA" id="ARBA00022801"/>
    </source>
</evidence>
<dbReference type="Proteomes" id="UP001500443">
    <property type="component" value="Unassembled WGS sequence"/>
</dbReference>
<dbReference type="PROSITE" id="PS00893">
    <property type="entry name" value="NUDIX_BOX"/>
    <property type="match status" value="1"/>
</dbReference>
<evidence type="ECO:0000259" key="3">
    <source>
        <dbReference type="PROSITE" id="PS51462"/>
    </source>
</evidence>
<dbReference type="InterPro" id="IPR020084">
    <property type="entry name" value="NUDIX_hydrolase_CS"/>
</dbReference>
<accession>A0ABN1ZQ12</accession>
<dbReference type="CDD" id="cd18879">
    <property type="entry name" value="NUDIX_Hydrolase"/>
    <property type="match status" value="1"/>
</dbReference>
<dbReference type="SUPFAM" id="SSF55811">
    <property type="entry name" value="Nudix"/>
    <property type="match status" value="1"/>
</dbReference>
<evidence type="ECO:0000313" key="5">
    <source>
        <dbReference type="Proteomes" id="UP001500443"/>
    </source>
</evidence>
<dbReference type="InterPro" id="IPR015797">
    <property type="entry name" value="NUDIX_hydrolase-like_dom_sf"/>
</dbReference>
<keyword evidence="5" id="KW-1185">Reference proteome</keyword>
<dbReference type="PROSITE" id="PS51462">
    <property type="entry name" value="NUDIX"/>
    <property type="match status" value="1"/>
</dbReference>
<comment type="caution">
    <text evidence="4">The sequence shown here is derived from an EMBL/GenBank/DDBJ whole genome shotgun (WGS) entry which is preliminary data.</text>
</comment>
<organism evidence="4 5">
    <name type="scientific">Streptomyces synnematoformans</name>
    <dbReference type="NCBI Taxonomy" id="415721"/>
    <lineage>
        <taxon>Bacteria</taxon>
        <taxon>Bacillati</taxon>
        <taxon>Actinomycetota</taxon>
        <taxon>Actinomycetes</taxon>
        <taxon>Kitasatosporales</taxon>
        <taxon>Streptomycetaceae</taxon>
        <taxon>Streptomyces</taxon>
    </lineage>
</organism>
<dbReference type="Pfam" id="PF00293">
    <property type="entry name" value="NUDIX"/>
    <property type="match status" value="1"/>
</dbReference>
<dbReference type="InterPro" id="IPR000086">
    <property type="entry name" value="NUDIX_hydrolase_dom"/>
</dbReference>
<keyword evidence="2" id="KW-0378">Hydrolase</keyword>
<dbReference type="RefSeq" id="WP_344294109.1">
    <property type="nucleotide sequence ID" value="NZ_BAAAPF010000325.1"/>
</dbReference>
<dbReference type="EMBL" id="BAAAPF010000325">
    <property type="protein sequence ID" value="GAA1502001.1"/>
    <property type="molecule type" value="Genomic_DNA"/>
</dbReference>